<organism evidence="6 7">
    <name type="scientific">Fodinibacter luteus</name>
    <dbReference type="NCBI Taxonomy" id="552064"/>
    <lineage>
        <taxon>Bacteria</taxon>
        <taxon>Bacillati</taxon>
        <taxon>Actinomycetota</taxon>
        <taxon>Actinomycetes</taxon>
        <taxon>Micrococcales</taxon>
        <taxon>Intrasporangiaceae</taxon>
        <taxon>Fodinibacter (ex Wang et al. 2009)</taxon>
    </lineage>
</organism>
<evidence type="ECO:0000313" key="6">
    <source>
        <dbReference type="EMBL" id="GAA4413062.1"/>
    </source>
</evidence>
<evidence type="ECO:0000259" key="5">
    <source>
        <dbReference type="Pfam" id="PF01258"/>
    </source>
</evidence>
<dbReference type="PROSITE" id="PS51128">
    <property type="entry name" value="ZF_DKSA_2"/>
    <property type="match status" value="1"/>
</dbReference>
<evidence type="ECO:0000256" key="3">
    <source>
        <dbReference type="ARBA" id="ARBA00022833"/>
    </source>
</evidence>
<sequence length="131" mass="14294">MEVARLSTRPAADRGTAGVEAVARLREQRTVLSARVTRLADDMVGLVASVRDSNADDEHDPEGQTIAYERSQLSAITRQAREHLAEVDAALERVAAGTYGVCEVCGEQISEARLEARPTARTCVHHVQDQR</sequence>
<evidence type="ECO:0000256" key="4">
    <source>
        <dbReference type="PROSITE-ProRule" id="PRU00510"/>
    </source>
</evidence>
<keyword evidence="7" id="KW-1185">Reference proteome</keyword>
<accession>A0ABP8KRK4</accession>
<feature type="domain" description="Zinc finger DksA/TraR C4-type" evidence="5">
    <location>
        <begin position="97"/>
        <end position="124"/>
    </location>
</feature>
<name>A0ABP8KRK4_9MICO</name>
<dbReference type="Pfam" id="PF01258">
    <property type="entry name" value="zf-dskA_traR"/>
    <property type="match status" value="1"/>
</dbReference>
<keyword evidence="1" id="KW-0479">Metal-binding</keyword>
<evidence type="ECO:0000313" key="7">
    <source>
        <dbReference type="Proteomes" id="UP001500945"/>
    </source>
</evidence>
<keyword evidence="3" id="KW-0862">Zinc</keyword>
<evidence type="ECO:0000256" key="2">
    <source>
        <dbReference type="ARBA" id="ARBA00022771"/>
    </source>
</evidence>
<dbReference type="EMBL" id="BAABGM010000026">
    <property type="protein sequence ID" value="GAA4413062.1"/>
    <property type="molecule type" value="Genomic_DNA"/>
</dbReference>
<feature type="zinc finger region" description="dksA C4-type" evidence="4">
    <location>
        <begin position="102"/>
        <end position="126"/>
    </location>
</feature>
<gene>
    <name evidence="6" type="ORF">GCM10023168_35510</name>
</gene>
<dbReference type="RefSeq" id="WP_345208475.1">
    <property type="nucleotide sequence ID" value="NZ_BAABGM010000026.1"/>
</dbReference>
<protein>
    <recommendedName>
        <fullName evidence="5">Zinc finger DksA/TraR C4-type domain-containing protein</fullName>
    </recommendedName>
</protein>
<evidence type="ECO:0000256" key="1">
    <source>
        <dbReference type="ARBA" id="ARBA00022723"/>
    </source>
</evidence>
<dbReference type="InterPro" id="IPR000962">
    <property type="entry name" value="Znf_DskA_TraR"/>
</dbReference>
<dbReference type="SUPFAM" id="SSF57716">
    <property type="entry name" value="Glucocorticoid receptor-like (DNA-binding domain)"/>
    <property type="match status" value="1"/>
</dbReference>
<reference evidence="7" key="1">
    <citation type="journal article" date="2019" name="Int. J. Syst. Evol. Microbiol.">
        <title>The Global Catalogue of Microorganisms (GCM) 10K type strain sequencing project: providing services to taxonomists for standard genome sequencing and annotation.</title>
        <authorList>
            <consortium name="The Broad Institute Genomics Platform"/>
            <consortium name="The Broad Institute Genome Sequencing Center for Infectious Disease"/>
            <person name="Wu L."/>
            <person name="Ma J."/>
        </authorList>
    </citation>
    <scope>NUCLEOTIDE SEQUENCE [LARGE SCALE GENOMIC DNA]</scope>
    <source>
        <strain evidence="7">JCM 17809</strain>
    </source>
</reference>
<keyword evidence="2" id="KW-0863">Zinc-finger</keyword>
<comment type="caution">
    <text evidence="6">The sequence shown here is derived from an EMBL/GenBank/DDBJ whole genome shotgun (WGS) entry which is preliminary data.</text>
</comment>
<dbReference type="PANTHER" id="PTHR33823:SF4">
    <property type="entry name" value="GENERAL STRESS PROTEIN 16O"/>
    <property type="match status" value="1"/>
</dbReference>
<proteinExistence type="predicted"/>
<dbReference type="PANTHER" id="PTHR33823">
    <property type="entry name" value="RNA POLYMERASE-BINDING TRANSCRIPTION FACTOR DKSA-RELATED"/>
    <property type="match status" value="1"/>
</dbReference>
<dbReference type="Proteomes" id="UP001500945">
    <property type="component" value="Unassembled WGS sequence"/>
</dbReference>
<dbReference type="Gene3D" id="1.20.120.910">
    <property type="entry name" value="DksA, coiled-coil domain"/>
    <property type="match status" value="1"/>
</dbReference>